<dbReference type="Gene3D" id="3.40.1380.20">
    <property type="entry name" value="Pyruvate kinase, C-terminal domain"/>
    <property type="match status" value="1"/>
</dbReference>
<dbReference type="EMBL" id="CYXY01000014">
    <property type="protein sequence ID" value="CUN06848.1"/>
    <property type="molecule type" value="Genomic_DNA"/>
</dbReference>
<dbReference type="AlphaFoldDB" id="A0A173U050"/>
<reference evidence="1 2" key="1">
    <citation type="submission" date="2015-09" db="EMBL/GenBank/DDBJ databases">
        <authorList>
            <consortium name="Pathogen Informatics"/>
        </authorList>
    </citation>
    <scope>NUCLEOTIDE SEQUENCE [LARGE SCALE GENOMIC DNA]</scope>
    <source>
        <strain evidence="1 2">2789STDY5834959</strain>
    </source>
</reference>
<dbReference type="Pfam" id="PF02887">
    <property type="entry name" value="PK_C"/>
    <property type="match status" value="1"/>
</dbReference>
<dbReference type="InterPro" id="IPR036918">
    <property type="entry name" value="Pyrv_Knase_C_sf"/>
</dbReference>
<keyword evidence="1" id="KW-0418">Kinase</keyword>
<sequence length="169" mass="18436">MTTQETIKKAVDYAKENNIKNIVVATTTGGNLTYLEDEKDLHIVGVTNAYDQGQNQMREEVRKHFEEAGMDIVTAGHALSGAERCFSTYFGGYGPTEIVANTLRMFSQGVKVCVEVSTMALDAGKIPYQEKIVAIAGSGRGADTVVLLTPSYTKSILDTKVHKIIEMPE</sequence>
<dbReference type="InterPro" id="IPR015795">
    <property type="entry name" value="Pyrv_Knase_C"/>
</dbReference>
<dbReference type="SUPFAM" id="SSF52935">
    <property type="entry name" value="PK C-terminal domain-like"/>
    <property type="match status" value="1"/>
</dbReference>
<dbReference type="RefSeq" id="WP_055073167.1">
    <property type="nucleotide sequence ID" value="NZ_CYXY01000014.1"/>
</dbReference>
<name>A0A173U050_ANAHA</name>
<evidence type="ECO:0000313" key="2">
    <source>
        <dbReference type="Proteomes" id="UP000095553"/>
    </source>
</evidence>
<gene>
    <name evidence="1" type="ORF">ERS852571_02327</name>
</gene>
<keyword evidence="1" id="KW-0808">Transferase</keyword>
<dbReference type="Proteomes" id="UP000095553">
    <property type="component" value="Unassembled WGS sequence"/>
</dbReference>
<proteinExistence type="predicted"/>
<organism evidence="1 2">
    <name type="scientific">Anaerostipes hadrus</name>
    <dbReference type="NCBI Taxonomy" id="649756"/>
    <lineage>
        <taxon>Bacteria</taxon>
        <taxon>Bacillati</taxon>
        <taxon>Bacillota</taxon>
        <taxon>Clostridia</taxon>
        <taxon>Lachnospirales</taxon>
        <taxon>Lachnospiraceae</taxon>
        <taxon>Anaerostipes</taxon>
    </lineage>
</organism>
<accession>A0A173U050</accession>
<keyword evidence="1" id="KW-0670">Pyruvate</keyword>
<evidence type="ECO:0000313" key="1">
    <source>
        <dbReference type="EMBL" id="CUN06848.1"/>
    </source>
</evidence>
<protein>
    <submittedName>
        <fullName evidence="1">Pyruvate kinase, alpha/beta domain</fullName>
    </submittedName>
</protein>
<dbReference type="GO" id="GO:0016301">
    <property type="term" value="F:kinase activity"/>
    <property type="evidence" value="ECO:0007669"/>
    <property type="project" value="UniProtKB-KW"/>
</dbReference>